<reference evidence="2" key="3">
    <citation type="submission" date="2010-09" db="EMBL/GenBank/DDBJ databases">
        <title>Annotation of Gaeumannomyces graminis var. tritici R3-111a-1.</title>
        <authorList>
            <consortium name="The Broad Institute Genome Sequencing Platform"/>
            <person name="Ma L.-J."/>
            <person name="Dead R."/>
            <person name="Young S.K."/>
            <person name="Zeng Q."/>
            <person name="Gargeya S."/>
            <person name="Fitzgerald M."/>
            <person name="Haas B."/>
            <person name="Abouelleil A."/>
            <person name="Alvarado L."/>
            <person name="Arachchi H.M."/>
            <person name="Berlin A."/>
            <person name="Brown A."/>
            <person name="Chapman S.B."/>
            <person name="Chen Z."/>
            <person name="Dunbar C."/>
            <person name="Freedman E."/>
            <person name="Gearin G."/>
            <person name="Gellesch M."/>
            <person name="Goldberg J."/>
            <person name="Griggs A."/>
            <person name="Gujja S."/>
            <person name="Heiman D."/>
            <person name="Howarth C."/>
            <person name="Larson L."/>
            <person name="Lui A."/>
            <person name="MacDonald P.J.P."/>
            <person name="Mehta T."/>
            <person name="Montmayeur A."/>
            <person name="Murphy C."/>
            <person name="Neiman D."/>
            <person name="Pearson M."/>
            <person name="Priest M."/>
            <person name="Roberts A."/>
            <person name="Saif S."/>
            <person name="Shea T."/>
            <person name="Shenoy N."/>
            <person name="Sisk P."/>
            <person name="Stolte C."/>
            <person name="Sykes S."/>
            <person name="Yandava C."/>
            <person name="Wortman J."/>
            <person name="Nusbaum C."/>
            <person name="Birren B."/>
        </authorList>
    </citation>
    <scope>NUCLEOTIDE SEQUENCE</scope>
    <source>
        <strain evidence="2">R3-111a-1</strain>
    </source>
</reference>
<reference evidence="2" key="2">
    <citation type="submission" date="2010-07" db="EMBL/GenBank/DDBJ databases">
        <authorList>
            <consortium name="The Broad Institute Genome Sequencing Platform"/>
            <consortium name="Broad Institute Genome Sequencing Center for Infectious Disease"/>
            <person name="Ma L.-J."/>
            <person name="Dead R."/>
            <person name="Young S."/>
            <person name="Zeng Q."/>
            <person name="Koehrsen M."/>
            <person name="Alvarado L."/>
            <person name="Berlin A."/>
            <person name="Chapman S.B."/>
            <person name="Chen Z."/>
            <person name="Freedman E."/>
            <person name="Gellesch M."/>
            <person name="Goldberg J."/>
            <person name="Griggs A."/>
            <person name="Gujja S."/>
            <person name="Heilman E.R."/>
            <person name="Heiman D."/>
            <person name="Hepburn T."/>
            <person name="Howarth C."/>
            <person name="Jen D."/>
            <person name="Larson L."/>
            <person name="Mehta T."/>
            <person name="Neiman D."/>
            <person name="Pearson M."/>
            <person name="Roberts A."/>
            <person name="Saif S."/>
            <person name="Shea T."/>
            <person name="Shenoy N."/>
            <person name="Sisk P."/>
            <person name="Stolte C."/>
            <person name="Sykes S."/>
            <person name="Walk T."/>
            <person name="White J."/>
            <person name="Yandava C."/>
            <person name="Haas B."/>
            <person name="Nusbaum C."/>
            <person name="Birren B."/>
        </authorList>
    </citation>
    <scope>NUCLEOTIDE SEQUENCE</scope>
    <source>
        <strain evidence="2">R3-111a-1</strain>
    </source>
</reference>
<accession>J3P2G7</accession>
<dbReference type="HOGENOM" id="CLU_2320524_0_0_1"/>
<dbReference type="RefSeq" id="XP_009223803.1">
    <property type="nucleotide sequence ID" value="XM_009225539.1"/>
</dbReference>
<feature type="signal peptide" evidence="1">
    <location>
        <begin position="1"/>
        <end position="22"/>
    </location>
</feature>
<name>J3P2G7_GAET3</name>
<sequence length="99" mass="10182">MRFTTALAIFSTSLATLGAALPAKPQPQKPTSTGAKPSHRLFCPGPSYGSNGLGSIVPISCYDRMKCDSSGRAVGRSGGKAVRSLFGNPCANSCMCLKA</sequence>
<reference evidence="3" key="5">
    <citation type="submission" date="2018-04" db="UniProtKB">
        <authorList>
            <consortium name="EnsemblFungi"/>
        </authorList>
    </citation>
    <scope>IDENTIFICATION</scope>
    <source>
        <strain evidence="3">R3-111a-1</strain>
    </source>
</reference>
<dbReference type="AlphaFoldDB" id="J3P2G7"/>
<organism evidence="2">
    <name type="scientific">Gaeumannomyces tritici (strain R3-111a-1)</name>
    <name type="common">Wheat and barley take-all root rot fungus</name>
    <name type="synonym">Gaeumannomyces graminis var. tritici</name>
    <dbReference type="NCBI Taxonomy" id="644352"/>
    <lineage>
        <taxon>Eukaryota</taxon>
        <taxon>Fungi</taxon>
        <taxon>Dikarya</taxon>
        <taxon>Ascomycota</taxon>
        <taxon>Pezizomycotina</taxon>
        <taxon>Sordariomycetes</taxon>
        <taxon>Sordariomycetidae</taxon>
        <taxon>Magnaporthales</taxon>
        <taxon>Magnaporthaceae</taxon>
        <taxon>Gaeumannomyces</taxon>
    </lineage>
</organism>
<dbReference type="Proteomes" id="UP000006039">
    <property type="component" value="Unassembled WGS sequence"/>
</dbReference>
<evidence type="ECO:0000313" key="2">
    <source>
        <dbReference type="EMBL" id="EJT73859.1"/>
    </source>
</evidence>
<evidence type="ECO:0000256" key="1">
    <source>
        <dbReference type="SAM" id="SignalP"/>
    </source>
</evidence>
<reference evidence="4" key="1">
    <citation type="submission" date="2010-07" db="EMBL/GenBank/DDBJ databases">
        <title>The genome sequence of Gaeumannomyces graminis var. tritici strain R3-111a-1.</title>
        <authorList>
            <consortium name="The Broad Institute Genome Sequencing Platform"/>
            <person name="Ma L.-J."/>
            <person name="Dead R."/>
            <person name="Young S."/>
            <person name="Zeng Q."/>
            <person name="Koehrsen M."/>
            <person name="Alvarado L."/>
            <person name="Berlin A."/>
            <person name="Chapman S.B."/>
            <person name="Chen Z."/>
            <person name="Freedman E."/>
            <person name="Gellesch M."/>
            <person name="Goldberg J."/>
            <person name="Griggs A."/>
            <person name="Gujja S."/>
            <person name="Heilman E.R."/>
            <person name="Heiman D."/>
            <person name="Hepburn T."/>
            <person name="Howarth C."/>
            <person name="Jen D."/>
            <person name="Larson L."/>
            <person name="Mehta T."/>
            <person name="Neiman D."/>
            <person name="Pearson M."/>
            <person name="Roberts A."/>
            <person name="Saif S."/>
            <person name="Shea T."/>
            <person name="Shenoy N."/>
            <person name="Sisk P."/>
            <person name="Stolte C."/>
            <person name="Sykes S."/>
            <person name="Walk T."/>
            <person name="White J."/>
            <person name="Yandava C."/>
            <person name="Haas B."/>
            <person name="Nusbaum C."/>
            <person name="Birren B."/>
        </authorList>
    </citation>
    <scope>NUCLEOTIDE SEQUENCE [LARGE SCALE GENOMIC DNA]</scope>
    <source>
        <strain evidence="4">R3-111a-1</strain>
    </source>
</reference>
<dbReference type="EMBL" id="GL385398">
    <property type="protein sequence ID" value="EJT73859.1"/>
    <property type="molecule type" value="Genomic_DNA"/>
</dbReference>
<dbReference type="eggNOG" id="ENOG502R9B9">
    <property type="taxonomic scope" value="Eukaryota"/>
</dbReference>
<proteinExistence type="predicted"/>
<dbReference type="VEuPathDB" id="FungiDB:GGTG_07714"/>
<feature type="chain" id="PRO_5015094816" evidence="1">
    <location>
        <begin position="23"/>
        <end position="99"/>
    </location>
</feature>
<reference evidence="3" key="4">
    <citation type="journal article" date="2015" name="G3 (Bethesda)">
        <title>Genome sequences of three phytopathogenic species of the Magnaporthaceae family of fungi.</title>
        <authorList>
            <person name="Okagaki L.H."/>
            <person name="Nunes C.C."/>
            <person name="Sailsbery J."/>
            <person name="Clay B."/>
            <person name="Brown D."/>
            <person name="John T."/>
            <person name="Oh Y."/>
            <person name="Young N."/>
            <person name="Fitzgerald M."/>
            <person name="Haas B.J."/>
            <person name="Zeng Q."/>
            <person name="Young S."/>
            <person name="Adiconis X."/>
            <person name="Fan L."/>
            <person name="Levin J.Z."/>
            <person name="Mitchell T.K."/>
            <person name="Okubara P.A."/>
            <person name="Farman M.L."/>
            <person name="Kohn L.M."/>
            <person name="Birren B."/>
            <person name="Ma L.-J."/>
            <person name="Dean R.A."/>
        </authorList>
    </citation>
    <scope>NUCLEOTIDE SEQUENCE</scope>
    <source>
        <strain evidence="3">R3-111a-1</strain>
    </source>
</reference>
<keyword evidence="4" id="KW-1185">Reference proteome</keyword>
<keyword evidence="1" id="KW-0732">Signal</keyword>
<gene>
    <name evidence="3" type="primary">20348172</name>
    <name evidence="2" type="ORF">GGTG_07714</name>
</gene>
<evidence type="ECO:0000313" key="4">
    <source>
        <dbReference type="Proteomes" id="UP000006039"/>
    </source>
</evidence>
<dbReference type="GeneID" id="20348172"/>
<dbReference type="EnsemblFungi" id="EJT73859">
    <property type="protein sequence ID" value="EJT73859"/>
    <property type="gene ID" value="GGTG_07714"/>
</dbReference>
<protein>
    <submittedName>
        <fullName evidence="2 3">Uncharacterized protein</fullName>
    </submittedName>
</protein>
<evidence type="ECO:0000313" key="3">
    <source>
        <dbReference type="EnsemblFungi" id="EJT73859"/>
    </source>
</evidence>